<evidence type="ECO:0000313" key="2">
    <source>
        <dbReference type="Proteomes" id="UP000790377"/>
    </source>
</evidence>
<comment type="caution">
    <text evidence="1">The sequence shown here is derived from an EMBL/GenBank/DDBJ whole genome shotgun (WGS) entry which is preliminary data.</text>
</comment>
<reference evidence="1" key="1">
    <citation type="journal article" date="2021" name="New Phytol.">
        <title>Evolutionary innovations through gain and loss of genes in the ectomycorrhizal Boletales.</title>
        <authorList>
            <person name="Wu G."/>
            <person name="Miyauchi S."/>
            <person name="Morin E."/>
            <person name="Kuo A."/>
            <person name="Drula E."/>
            <person name="Varga T."/>
            <person name="Kohler A."/>
            <person name="Feng B."/>
            <person name="Cao Y."/>
            <person name="Lipzen A."/>
            <person name="Daum C."/>
            <person name="Hundley H."/>
            <person name="Pangilinan J."/>
            <person name="Johnson J."/>
            <person name="Barry K."/>
            <person name="LaButti K."/>
            <person name="Ng V."/>
            <person name="Ahrendt S."/>
            <person name="Min B."/>
            <person name="Choi I.G."/>
            <person name="Park H."/>
            <person name="Plett J.M."/>
            <person name="Magnuson J."/>
            <person name="Spatafora J.W."/>
            <person name="Nagy L.G."/>
            <person name="Henrissat B."/>
            <person name="Grigoriev I.V."/>
            <person name="Yang Z.L."/>
            <person name="Xu J."/>
            <person name="Martin F.M."/>
        </authorList>
    </citation>
    <scope>NUCLEOTIDE SEQUENCE</scope>
    <source>
        <strain evidence="1">ATCC 28755</strain>
    </source>
</reference>
<organism evidence="1 2">
    <name type="scientific">Hygrophoropsis aurantiaca</name>
    <dbReference type="NCBI Taxonomy" id="72124"/>
    <lineage>
        <taxon>Eukaryota</taxon>
        <taxon>Fungi</taxon>
        <taxon>Dikarya</taxon>
        <taxon>Basidiomycota</taxon>
        <taxon>Agaricomycotina</taxon>
        <taxon>Agaricomycetes</taxon>
        <taxon>Agaricomycetidae</taxon>
        <taxon>Boletales</taxon>
        <taxon>Coniophorineae</taxon>
        <taxon>Hygrophoropsidaceae</taxon>
        <taxon>Hygrophoropsis</taxon>
    </lineage>
</organism>
<evidence type="ECO:0000313" key="1">
    <source>
        <dbReference type="EMBL" id="KAH7903162.1"/>
    </source>
</evidence>
<feature type="non-terminal residue" evidence="1">
    <location>
        <position position="1"/>
    </location>
</feature>
<proteinExistence type="predicted"/>
<gene>
    <name evidence="1" type="ORF">BJ138DRAFT_1168478</name>
</gene>
<dbReference type="EMBL" id="MU269162">
    <property type="protein sequence ID" value="KAH7903162.1"/>
    <property type="molecule type" value="Genomic_DNA"/>
</dbReference>
<accession>A0ACB7ZQQ3</accession>
<dbReference type="Proteomes" id="UP000790377">
    <property type="component" value="Unassembled WGS sequence"/>
</dbReference>
<sequence>ALGLSHSLGHKLGATYGIPHGITSCLTLAAVVNYKAQVASVDDKQSLAQALFYLREPSTGSVDDDVRKLSYLIDDLVIRLGLKRTLKGYGVPKDDLPQIAQLAINTMLAIGEPESQLVEPQVVKLLESIYE</sequence>
<keyword evidence="2" id="KW-1185">Reference proteome</keyword>
<name>A0ACB7ZQQ3_9AGAM</name>
<protein>
    <submittedName>
        <fullName evidence="1">Uncharacterized protein</fullName>
    </submittedName>
</protein>